<dbReference type="PANTHER" id="PTHR43617:SF34">
    <property type="entry name" value="PUTATIVE-RELATED"/>
    <property type="match status" value="1"/>
</dbReference>
<evidence type="ECO:0000313" key="3">
    <source>
        <dbReference type="Proteomes" id="UP000549134"/>
    </source>
</evidence>
<dbReference type="PROSITE" id="PS51186">
    <property type="entry name" value="GNAT"/>
    <property type="match status" value="1"/>
</dbReference>
<reference evidence="2 3" key="1">
    <citation type="submission" date="2020-04" db="EMBL/GenBank/DDBJ databases">
        <title>Molecular characterization of pseudomonads from Agaricus bisporus reveal novel blotch 2 pathogens in Western Europe.</title>
        <authorList>
            <person name="Taparia T."/>
            <person name="Krijger M."/>
            <person name="Haynes E."/>
            <person name="Elpinstone J.G."/>
            <person name="Noble R."/>
            <person name="Van Der Wolf J."/>
        </authorList>
    </citation>
    <scope>NUCLEOTIDE SEQUENCE [LARGE SCALE GENOMIC DNA]</scope>
    <source>
        <strain evidence="2 3">IPO3746</strain>
    </source>
</reference>
<dbReference type="EMBL" id="JACAQK010000006">
    <property type="protein sequence ID" value="NWD35898.1"/>
    <property type="molecule type" value="Genomic_DNA"/>
</dbReference>
<dbReference type="Pfam" id="PF00583">
    <property type="entry name" value="Acetyltransf_1"/>
    <property type="match status" value="1"/>
</dbReference>
<keyword evidence="2" id="KW-0808">Transferase</keyword>
<dbReference type="PANTHER" id="PTHR43617">
    <property type="entry name" value="L-AMINO ACID N-ACETYLTRANSFERASE"/>
    <property type="match status" value="1"/>
</dbReference>
<dbReference type="AlphaFoldDB" id="A0A7Y8DNZ4"/>
<dbReference type="CDD" id="cd04301">
    <property type="entry name" value="NAT_SF"/>
    <property type="match status" value="1"/>
</dbReference>
<dbReference type="Gene3D" id="3.40.630.30">
    <property type="match status" value="1"/>
</dbReference>
<proteinExistence type="predicted"/>
<feature type="domain" description="N-acetyltransferase" evidence="1">
    <location>
        <begin position="1"/>
        <end position="171"/>
    </location>
</feature>
<accession>A0A7Y8DNZ4</accession>
<organism evidence="2 3">
    <name type="scientific">Pseudomonas tolaasii</name>
    <dbReference type="NCBI Taxonomy" id="29442"/>
    <lineage>
        <taxon>Bacteria</taxon>
        <taxon>Pseudomonadati</taxon>
        <taxon>Pseudomonadota</taxon>
        <taxon>Gammaproteobacteria</taxon>
        <taxon>Pseudomonadales</taxon>
        <taxon>Pseudomonadaceae</taxon>
        <taxon>Pseudomonas</taxon>
    </lineage>
</organism>
<dbReference type="InterPro" id="IPR050276">
    <property type="entry name" value="MshD_Acetyltransferase"/>
</dbReference>
<protein>
    <submittedName>
        <fullName evidence="2">GNAT family N-acetyltransferase</fullName>
    </submittedName>
</protein>
<evidence type="ECO:0000313" key="2">
    <source>
        <dbReference type="EMBL" id="NWD35898.1"/>
    </source>
</evidence>
<dbReference type="InterPro" id="IPR016181">
    <property type="entry name" value="Acyl_CoA_acyltransferase"/>
</dbReference>
<dbReference type="SUPFAM" id="SSF55729">
    <property type="entry name" value="Acyl-CoA N-acyltransferases (Nat)"/>
    <property type="match status" value="1"/>
</dbReference>
<evidence type="ECO:0000259" key="1">
    <source>
        <dbReference type="PROSITE" id="PS51186"/>
    </source>
</evidence>
<dbReference type="InterPro" id="IPR000182">
    <property type="entry name" value="GNAT_dom"/>
</dbReference>
<dbReference type="GeneID" id="55846775"/>
<dbReference type="Proteomes" id="UP000549134">
    <property type="component" value="Unassembled WGS sequence"/>
</dbReference>
<gene>
    <name evidence="2" type="ORF">HX787_08520</name>
</gene>
<dbReference type="RefSeq" id="WP_016970005.1">
    <property type="nucleotide sequence ID" value="NZ_CP020369.1"/>
</dbReference>
<name>A0A7Y8DNZ4_PSETO</name>
<comment type="caution">
    <text evidence="2">The sequence shown here is derived from an EMBL/GenBank/DDBJ whole genome shotgun (WGS) entry which is preliminary data.</text>
</comment>
<sequence>MIRHAQPTDANAIAHVHVSSWQAAYRDLMPAQYLDSLGTTLAKREAHWAHAIEAGEPCVFVAEVNGQVVGWIAVGASRDEDVEGRKVGEVMAIYVLAAYWQTGVGLALWQAGVAWLAGQGFEALTLWVLSGNARAIRFYRGVGCGEDVGSERGLERGGVGLVEVRYRLALIQSSQAT</sequence>
<dbReference type="GO" id="GO:0016747">
    <property type="term" value="F:acyltransferase activity, transferring groups other than amino-acyl groups"/>
    <property type="evidence" value="ECO:0007669"/>
    <property type="project" value="InterPro"/>
</dbReference>